<dbReference type="SUPFAM" id="SSF144091">
    <property type="entry name" value="Rhomboid-like"/>
    <property type="match status" value="1"/>
</dbReference>
<evidence type="ECO:0000256" key="9">
    <source>
        <dbReference type="SAM" id="Phobius"/>
    </source>
</evidence>
<dbReference type="EMBL" id="QAON01000016">
    <property type="protein sequence ID" value="PTQ87893.1"/>
    <property type="molecule type" value="Genomic_DNA"/>
</dbReference>
<comment type="caution">
    <text evidence="12">The sequence shown here is derived from an EMBL/GenBank/DDBJ whole genome shotgun (WGS) entry which is preliminary data.</text>
</comment>
<feature type="domain" description="Peptidase S54 GlpG peptidase N-terminal" evidence="11">
    <location>
        <begin position="1"/>
        <end position="81"/>
    </location>
</feature>
<evidence type="ECO:0000256" key="8">
    <source>
        <dbReference type="ARBA" id="ARBA00023136"/>
    </source>
</evidence>
<dbReference type="Gene3D" id="3.30.70.2350">
    <property type="match status" value="1"/>
</dbReference>
<dbReference type="GO" id="GO:0004252">
    <property type="term" value="F:serine-type endopeptidase activity"/>
    <property type="evidence" value="ECO:0007669"/>
    <property type="project" value="InterPro"/>
</dbReference>
<reference evidence="12 13" key="1">
    <citation type="submission" date="2018-04" db="EMBL/GenBank/DDBJ databases">
        <title>Genomic Encyclopedia of Archaeal and Bacterial Type Strains, Phase II (KMG-II): from individual species to whole genera.</title>
        <authorList>
            <person name="Goeker M."/>
        </authorList>
    </citation>
    <scope>NUCLEOTIDE SEQUENCE [LARGE SCALE GENOMIC DNA]</scope>
    <source>
        <strain evidence="12 13">DSM 5822</strain>
    </source>
</reference>
<feature type="transmembrane region" description="Helical" evidence="9">
    <location>
        <begin position="100"/>
        <end position="119"/>
    </location>
</feature>
<evidence type="ECO:0000313" key="12">
    <source>
        <dbReference type="EMBL" id="PTQ87893.1"/>
    </source>
</evidence>
<dbReference type="NCBIfam" id="TIGR04239">
    <property type="entry name" value="rhombo_GlpG"/>
    <property type="match status" value="1"/>
</dbReference>
<keyword evidence="3" id="KW-1003">Cell membrane</keyword>
<dbReference type="InterPro" id="IPR022732">
    <property type="entry name" value="Peptidase_S54_GlpG_N"/>
</dbReference>
<dbReference type="Pfam" id="PF12122">
    <property type="entry name" value="Rhomboid_N"/>
    <property type="match status" value="1"/>
</dbReference>
<keyword evidence="7 9" id="KW-1133">Transmembrane helix</keyword>
<keyword evidence="6" id="KW-0378">Hydrolase</keyword>
<keyword evidence="8 9" id="KW-0472">Membrane</keyword>
<dbReference type="GO" id="GO:0006508">
    <property type="term" value="P:proteolysis"/>
    <property type="evidence" value="ECO:0007669"/>
    <property type="project" value="InterPro"/>
</dbReference>
<dbReference type="AlphaFoldDB" id="A0A2T5IVK1"/>
<dbReference type="Gene3D" id="1.20.1540.10">
    <property type="entry name" value="Rhomboid-like"/>
    <property type="match status" value="1"/>
</dbReference>
<feature type="domain" description="Peptidase S54 rhomboid" evidence="10">
    <location>
        <begin position="137"/>
        <end position="274"/>
    </location>
</feature>
<gene>
    <name evidence="12" type="ORF">C8N29_11659</name>
</gene>
<dbReference type="InterPro" id="IPR023662">
    <property type="entry name" value="Rhomboid_protease_GlpG"/>
</dbReference>
<accession>A0A2T5IVK1</accession>
<evidence type="ECO:0000313" key="13">
    <source>
        <dbReference type="Proteomes" id="UP000244223"/>
    </source>
</evidence>
<protein>
    <submittedName>
        <fullName evidence="12">GlpG protein</fullName>
    </submittedName>
</protein>
<proteinExistence type="inferred from homology"/>
<dbReference type="InterPro" id="IPR035952">
    <property type="entry name" value="Rhomboid-like_sf"/>
</dbReference>
<keyword evidence="4" id="KW-0997">Cell inner membrane</keyword>
<name>A0A2T5IVK1_9GAMM</name>
<dbReference type="GO" id="GO:0016020">
    <property type="term" value="C:membrane"/>
    <property type="evidence" value="ECO:0007669"/>
    <property type="project" value="UniProtKB-SubCell"/>
</dbReference>
<feature type="transmembrane region" description="Helical" evidence="9">
    <location>
        <begin position="259"/>
        <end position="277"/>
    </location>
</feature>
<evidence type="ECO:0000256" key="7">
    <source>
        <dbReference type="ARBA" id="ARBA00022989"/>
    </source>
</evidence>
<feature type="transmembrane region" description="Helical" evidence="9">
    <location>
        <begin position="198"/>
        <end position="216"/>
    </location>
</feature>
<dbReference type="OrthoDB" id="9778341at2"/>
<dbReference type="RefSeq" id="WP_107866658.1">
    <property type="nucleotide sequence ID" value="NZ_QAON01000016.1"/>
</dbReference>
<dbReference type="PANTHER" id="PTHR43731:SF14">
    <property type="entry name" value="PRESENILIN-ASSOCIATED RHOMBOID-LIKE PROTEIN, MITOCHONDRIAL"/>
    <property type="match status" value="1"/>
</dbReference>
<evidence type="ECO:0000256" key="3">
    <source>
        <dbReference type="ARBA" id="ARBA00022475"/>
    </source>
</evidence>
<dbReference type="InterPro" id="IPR050925">
    <property type="entry name" value="Rhomboid_protease_S54"/>
</dbReference>
<dbReference type="InterPro" id="IPR022764">
    <property type="entry name" value="Peptidase_S54_rhomboid_dom"/>
</dbReference>
<dbReference type="Proteomes" id="UP000244223">
    <property type="component" value="Unassembled WGS sequence"/>
</dbReference>
<dbReference type="PANTHER" id="PTHR43731">
    <property type="entry name" value="RHOMBOID PROTEASE"/>
    <property type="match status" value="1"/>
</dbReference>
<keyword evidence="5 9" id="KW-0812">Transmembrane</keyword>
<evidence type="ECO:0000256" key="4">
    <source>
        <dbReference type="ARBA" id="ARBA00022519"/>
    </source>
</evidence>
<evidence type="ECO:0000256" key="5">
    <source>
        <dbReference type="ARBA" id="ARBA00022692"/>
    </source>
</evidence>
<evidence type="ECO:0000256" key="6">
    <source>
        <dbReference type="ARBA" id="ARBA00022801"/>
    </source>
</evidence>
<organism evidence="12 13">
    <name type="scientific">Agitococcus lubricus</name>
    <dbReference type="NCBI Taxonomy" id="1077255"/>
    <lineage>
        <taxon>Bacteria</taxon>
        <taxon>Pseudomonadati</taxon>
        <taxon>Pseudomonadota</taxon>
        <taxon>Gammaproteobacteria</taxon>
        <taxon>Moraxellales</taxon>
        <taxon>Moraxellaceae</taxon>
        <taxon>Agitococcus</taxon>
    </lineage>
</organism>
<sequence>MIELAAFNEHRVALAFSDYLKSLKINNHIEVEPDRFAILVLTEEDLPVAEQELKVFLQNPNDARYWQASWQTGEVIKEKLHDSAFSVQDVISNLWARSGVVTLMISVVCITTFIIFALLGKPVFDALSYPENIKHTHEYWRLLTPVFLHFSLLHLLFNLIWWWDLGGLIEQSQSKMQLIGVFLATALLSNFAQSFYGVGFGGLSGVVYGLLGYIWLYPILNPKVGFRLRPAIVIFMIVWLMIGYSGILDNVLGQFANSAHLIGLLTGVGLGIAFGLLHRFAKN</sequence>
<keyword evidence="13" id="KW-1185">Reference proteome</keyword>
<evidence type="ECO:0000256" key="1">
    <source>
        <dbReference type="ARBA" id="ARBA00004141"/>
    </source>
</evidence>
<evidence type="ECO:0000259" key="10">
    <source>
        <dbReference type="Pfam" id="PF01694"/>
    </source>
</evidence>
<evidence type="ECO:0000259" key="11">
    <source>
        <dbReference type="Pfam" id="PF12122"/>
    </source>
</evidence>
<comment type="similarity">
    <text evidence="2">Belongs to the peptidase S54 family.</text>
</comment>
<comment type="subcellular location">
    <subcellularLocation>
        <location evidence="1">Membrane</location>
        <topology evidence="1">Multi-pass membrane protein</topology>
    </subcellularLocation>
</comment>
<feature type="transmembrane region" description="Helical" evidence="9">
    <location>
        <begin position="139"/>
        <end position="163"/>
    </location>
</feature>
<dbReference type="Pfam" id="PF01694">
    <property type="entry name" value="Rhomboid"/>
    <property type="match status" value="1"/>
</dbReference>
<feature type="transmembrane region" description="Helical" evidence="9">
    <location>
        <begin position="228"/>
        <end position="247"/>
    </location>
</feature>
<evidence type="ECO:0000256" key="2">
    <source>
        <dbReference type="ARBA" id="ARBA00009045"/>
    </source>
</evidence>
<dbReference type="InterPro" id="IPR038236">
    <property type="entry name" value="GlpG_N_sf"/>
</dbReference>